<dbReference type="InterPro" id="IPR013320">
    <property type="entry name" value="ConA-like_dom_sf"/>
</dbReference>
<accession>A0A814F4K7</accession>
<dbReference type="Proteomes" id="UP000663891">
    <property type="component" value="Unassembled WGS sequence"/>
</dbReference>
<name>A0A814F4K7_9BILA</name>
<dbReference type="PANTHER" id="PTHR15036">
    <property type="entry name" value="PIKACHURIN-LIKE PROTEIN"/>
    <property type="match status" value="1"/>
</dbReference>
<reference evidence="4" key="1">
    <citation type="submission" date="2021-02" db="EMBL/GenBank/DDBJ databases">
        <authorList>
            <person name="Nowell W R."/>
        </authorList>
    </citation>
    <scope>NUCLEOTIDE SEQUENCE</scope>
</reference>
<dbReference type="InterPro" id="IPR001791">
    <property type="entry name" value="Laminin_G"/>
</dbReference>
<feature type="domain" description="Laminin G" evidence="3">
    <location>
        <begin position="18"/>
        <end position="191"/>
    </location>
</feature>
<dbReference type="Pfam" id="PF02210">
    <property type="entry name" value="Laminin_G_2"/>
    <property type="match status" value="2"/>
</dbReference>
<gene>
    <name evidence="4" type="ORF">VCS650_LOCUS13426</name>
</gene>
<evidence type="ECO:0000259" key="3">
    <source>
        <dbReference type="PROSITE" id="PS50025"/>
    </source>
</evidence>
<dbReference type="PANTHER" id="PTHR15036:SF85">
    <property type="entry name" value="SP2353, ISOFORM A"/>
    <property type="match status" value="1"/>
</dbReference>
<evidence type="ECO:0000313" key="5">
    <source>
        <dbReference type="Proteomes" id="UP000663891"/>
    </source>
</evidence>
<feature type="compositionally biased region" description="Polar residues" evidence="2">
    <location>
        <begin position="470"/>
        <end position="483"/>
    </location>
</feature>
<comment type="caution">
    <text evidence="1">Lacks conserved residue(s) required for the propagation of feature annotation.</text>
</comment>
<dbReference type="EMBL" id="CAJNON010000108">
    <property type="protein sequence ID" value="CAF0976489.1"/>
    <property type="molecule type" value="Genomic_DNA"/>
</dbReference>
<evidence type="ECO:0000313" key="4">
    <source>
        <dbReference type="EMBL" id="CAF0976489.1"/>
    </source>
</evidence>
<dbReference type="GO" id="GO:0016020">
    <property type="term" value="C:membrane"/>
    <property type="evidence" value="ECO:0007669"/>
    <property type="project" value="UniProtKB-SubCell"/>
</dbReference>
<dbReference type="OrthoDB" id="18487at2759"/>
<protein>
    <recommendedName>
        <fullName evidence="3">Laminin G domain-containing protein</fullName>
    </recommendedName>
</protein>
<evidence type="ECO:0000256" key="1">
    <source>
        <dbReference type="PROSITE-ProRule" id="PRU00122"/>
    </source>
</evidence>
<evidence type="ECO:0000256" key="2">
    <source>
        <dbReference type="SAM" id="MobiDB-lite"/>
    </source>
</evidence>
<sequence length="483" mass="54249">MDAFDYDNSSSVSRLNSIEGIQFDGRAYALYDSNFKIHDTLTINFQIQTFAQNGLLLWISDSLPESSFTIEIQNRQLIARAVVRGQPFSVRTNFTKNRLCDGVWHCVQVRLDGSLLSMKVDKRQFTKTEPRINSIDMRGPLFIAGYAENYSPPYLSVRTQNFFHGSIRNLRVNNKQVDWLTPRNSGFAAATPEFHRYSSEATSNNFRPFTSLSAATSGFPRYSPETTINNIRSVPSPSAATSGFPRYSPETIINNIRSFPSSSTATNQGYETASFATSSTYSDSNFKIHDTLTINFQIQTFTQNGLLLWIGDSLPESSFTIEIQNRQLIARAVVRGQPFSVRTNFTKNRLCDGVWHCVQVRLDGSLLSMKVDKRQFTKTEPRINSIDMRGPRVNNKQVDWLTPRNSGFAAATPEFHRYSSEATSNNFRPFTSLSAATSGFPRYSPETIINNVRSVPTSSAATSGFPRYSPETTINNVRSVPTS</sequence>
<dbReference type="PROSITE" id="PS50025">
    <property type="entry name" value="LAM_G_DOMAIN"/>
    <property type="match status" value="1"/>
</dbReference>
<dbReference type="SMART" id="SM00282">
    <property type="entry name" value="LamG"/>
    <property type="match status" value="2"/>
</dbReference>
<organism evidence="4 5">
    <name type="scientific">Adineta steineri</name>
    <dbReference type="NCBI Taxonomy" id="433720"/>
    <lineage>
        <taxon>Eukaryota</taxon>
        <taxon>Metazoa</taxon>
        <taxon>Spiralia</taxon>
        <taxon>Gnathifera</taxon>
        <taxon>Rotifera</taxon>
        <taxon>Eurotatoria</taxon>
        <taxon>Bdelloidea</taxon>
        <taxon>Adinetida</taxon>
        <taxon>Adinetidae</taxon>
        <taxon>Adineta</taxon>
    </lineage>
</organism>
<comment type="caution">
    <text evidence="4">The sequence shown here is derived from an EMBL/GenBank/DDBJ whole genome shotgun (WGS) entry which is preliminary data.</text>
</comment>
<dbReference type="Gene3D" id="2.60.120.200">
    <property type="match status" value="2"/>
</dbReference>
<feature type="region of interest" description="Disordered" evidence="2">
    <location>
        <begin position="459"/>
        <end position="483"/>
    </location>
</feature>
<dbReference type="SUPFAM" id="SSF49899">
    <property type="entry name" value="Concanavalin A-like lectins/glucanases"/>
    <property type="match status" value="2"/>
</dbReference>
<dbReference type="CDD" id="cd00110">
    <property type="entry name" value="LamG"/>
    <property type="match status" value="2"/>
</dbReference>
<proteinExistence type="predicted"/>
<dbReference type="AlphaFoldDB" id="A0A814F4K7"/>
<dbReference type="InterPro" id="IPR050372">
    <property type="entry name" value="Neurexin-related_CASP"/>
</dbReference>